<feature type="domain" description="Creatinase N-terminal" evidence="2">
    <location>
        <begin position="12"/>
        <end position="168"/>
    </location>
</feature>
<feature type="domain" description="Peptidase M24" evidence="1">
    <location>
        <begin position="177"/>
        <end position="379"/>
    </location>
</feature>
<dbReference type="Gene3D" id="3.40.350.10">
    <property type="entry name" value="Creatinase/prolidase N-terminal domain"/>
    <property type="match status" value="1"/>
</dbReference>
<evidence type="ECO:0000313" key="3">
    <source>
        <dbReference type="EMBL" id="HJA71242.1"/>
    </source>
</evidence>
<dbReference type="SUPFAM" id="SSF55920">
    <property type="entry name" value="Creatinase/aminopeptidase"/>
    <property type="match status" value="1"/>
</dbReference>
<dbReference type="InterPro" id="IPR029149">
    <property type="entry name" value="Creatin/AminoP/Spt16_N"/>
</dbReference>
<dbReference type="InterPro" id="IPR050659">
    <property type="entry name" value="Peptidase_M24B"/>
</dbReference>
<evidence type="ECO:0000259" key="2">
    <source>
        <dbReference type="Pfam" id="PF01321"/>
    </source>
</evidence>
<dbReference type="EMBL" id="DWZA01000058">
    <property type="protein sequence ID" value="HJA71242.1"/>
    <property type="molecule type" value="Genomic_DNA"/>
</dbReference>
<protein>
    <submittedName>
        <fullName evidence="3">Xaa-Pro peptidase family protein</fullName>
    </submittedName>
</protein>
<dbReference type="Proteomes" id="UP000823900">
    <property type="component" value="Unassembled WGS sequence"/>
</dbReference>
<name>A0A9D2KME4_9FIRM</name>
<dbReference type="PANTHER" id="PTHR46112">
    <property type="entry name" value="AMINOPEPTIDASE"/>
    <property type="match status" value="1"/>
</dbReference>
<reference evidence="3" key="2">
    <citation type="submission" date="2021-04" db="EMBL/GenBank/DDBJ databases">
        <authorList>
            <person name="Gilroy R."/>
        </authorList>
    </citation>
    <scope>NUCLEOTIDE SEQUENCE</scope>
    <source>
        <strain evidence="3">CHK178-16964</strain>
    </source>
</reference>
<dbReference type="PANTHER" id="PTHR46112:SF2">
    <property type="entry name" value="XAA-PRO AMINOPEPTIDASE P-RELATED"/>
    <property type="match status" value="1"/>
</dbReference>
<dbReference type="Pfam" id="PF00557">
    <property type="entry name" value="Peptidase_M24"/>
    <property type="match status" value="1"/>
</dbReference>
<dbReference type="InterPro" id="IPR000587">
    <property type="entry name" value="Creatinase_N"/>
</dbReference>
<sequence length="395" mass="44292">MLENRNQLAIQERLQSCMEKAGLDGMIINAPEAIFYATGFSSQFLYLSNQIGLTAAVVPKEGKITLICNEFEKQAAVSSCKDIEIVSYPVWIYIEDYARDDEPDKPAQPDLNQTFRMAAEIILDKYKNPKVGVQSEVISHTKWDYLSTAFPGGEVVDCSDVLVEARMIKTPWEIDVLRKAAEISEVAMYKTARECMPGMTEADVMMLFKNNCQEQSPDVMCALQAHTIGADFAPAVVPRHNRIKLGDIVRLDGGPMYCGYGADLARTFVVGNSTDKHREEIWASLWKGADCAMNMLGPGVKMSDVFKEVQKAIKADIPGYKRGHHGHSIGCNRFTEEAPFIAAAEDRVFEPGMVFCLEMPYYSSKNHSYNIEDTFLITENGCEFFTHSNRTLYIF</sequence>
<dbReference type="InterPro" id="IPR036005">
    <property type="entry name" value="Creatinase/aminopeptidase-like"/>
</dbReference>
<dbReference type="SUPFAM" id="SSF53092">
    <property type="entry name" value="Creatinase/prolidase N-terminal domain"/>
    <property type="match status" value="1"/>
</dbReference>
<proteinExistence type="predicted"/>
<evidence type="ECO:0000313" key="4">
    <source>
        <dbReference type="Proteomes" id="UP000823900"/>
    </source>
</evidence>
<comment type="caution">
    <text evidence="3">The sequence shown here is derived from an EMBL/GenBank/DDBJ whole genome shotgun (WGS) entry which is preliminary data.</text>
</comment>
<accession>A0A9D2KME4</accession>
<dbReference type="InterPro" id="IPR000994">
    <property type="entry name" value="Pept_M24"/>
</dbReference>
<gene>
    <name evidence="3" type="ORF">IAA07_06620</name>
</gene>
<organism evidence="3 4">
    <name type="scientific">Candidatus Lachnoclostridium stercoravium</name>
    <dbReference type="NCBI Taxonomy" id="2838633"/>
    <lineage>
        <taxon>Bacteria</taxon>
        <taxon>Bacillati</taxon>
        <taxon>Bacillota</taxon>
        <taxon>Clostridia</taxon>
        <taxon>Lachnospirales</taxon>
        <taxon>Lachnospiraceae</taxon>
    </lineage>
</organism>
<evidence type="ECO:0000259" key="1">
    <source>
        <dbReference type="Pfam" id="PF00557"/>
    </source>
</evidence>
<dbReference type="Gene3D" id="3.90.230.10">
    <property type="entry name" value="Creatinase/methionine aminopeptidase superfamily"/>
    <property type="match status" value="1"/>
</dbReference>
<reference evidence="3" key="1">
    <citation type="journal article" date="2021" name="PeerJ">
        <title>Extensive microbial diversity within the chicken gut microbiome revealed by metagenomics and culture.</title>
        <authorList>
            <person name="Gilroy R."/>
            <person name="Ravi A."/>
            <person name="Getino M."/>
            <person name="Pursley I."/>
            <person name="Horton D.L."/>
            <person name="Alikhan N.F."/>
            <person name="Baker D."/>
            <person name="Gharbi K."/>
            <person name="Hall N."/>
            <person name="Watson M."/>
            <person name="Adriaenssens E.M."/>
            <person name="Foster-Nyarko E."/>
            <person name="Jarju S."/>
            <person name="Secka A."/>
            <person name="Antonio M."/>
            <person name="Oren A."/>
            <person name="Chaudhuri R.R."/>
            <person name="La Ragione R."/>
            <person name="Hildebrand F."/>
            <person name="Pallen M.J."/>
        </authorList>
    </citation>
    <scope>NUCLEOTIDE SEQUENCE</scope>
    <source>
        <strain evidence="3">CHK178-16964</strain>
    </source>
</reference>
<dbReference type="CDD" id="cd01066">
    <property type="entry name" value="APP_MetAP"/>
    <property type="match status" value="1"/>
</dbReference>
<dbReference type="AlphaFoldDB" id="A0A9D2KME4"/>
<dbReference type="Pfam" id="PF01321">
    <property type="entry name" value="Creatinase_N"/>
    <property type="match status" value="1"/>
</dbReference>